<protein>
    <recommendedName>
        <fullName evidence="3">Transcriptional regulator</fullName>
    </recommendedName>
</protein>
<name>A0A1K2CJP6_STRAR</name>
<dbReference type="AlphaFoldDB" id="A0A1K2CJP6"/>
<dbReference type="Proteomes" id="UP000181909">
    <property type="component" value="Unassembled WGS sequence"/>
</dbReference>
<evidence type="ECO:0000313" key="2">
    <source>
        <dbReference type="Proteomes" id="UP000181909"/>
    </source>
</evidence>
<dbReference type="STRING" id="1893.SAMN02787144_101112"/>
<organism evidence="1 2">
    <name type="scientific">Streptomyces atratus</name>
    <dbReference type="NCBI Taxonomy" id="1893"/>
    <lineage>
        <taxon>Bacteria</taxon>
        <taxon>Bacillati</taxon>
        <taxon>Actinomycetota</taxon>
        <taxon>Actinomycetes</taxon>
        <taxon>Kitasatosporales</taxon>
        <taxon>Streptomycetaceae</taxon>
        <taxon>Streptomyces</taxon>
    </lineage>
</organism>
<evidence type="ECO:0000313" key="1">
    <source>
        <dbReference type="EMBL" id="SFY10728.1"/>
    </source>
</evidence>
<sequence>MLRIHFTSADLARVTLGYNSSLPVSEAVMSLQALRHRSGPRFSVWRHAVGKQLPARASLLGSLVPVSGWAPDFLTPGPDHASPTAGAFDAIRATPRRRLTAELRRLSHHHRLPTCSQLGRCLKGSGLPELAALAEMLQAVRAASTPGSPRVSWSGRRS</sequence>
<proteinExistence type="predicted"/>
<gene>
    <name evidence="1" type="ORF">SAMN02787144_101112</name>
</gene>
<dbReference type="EMBL" id="FPJO01000011">
    <property type="protein sequence ID" value="SFY10728.1"/>
    <property type="molecule type" value="Genomic_DNA"/>
</dbReference>
<accession>A0A1K2CJP6</accession>
<evidence type="ECO:0008006" key="3">
    <source>
        <dbReference type="Google" id="ProtNLM"/>
    </source>
</evidence>
<reference evidence="1 2" key="1">
    <citation type="submission" date="2016-11" db="EMBL/GenBank/DDBJ databases">
        <authorList>
            <person name="Jaros S."/>
            <person name="Januszkiewicz K."/>
            <person name="Wedrychowicz H."/>
        </authorList>
    </citation>
    <scope>NUCLEOTIDE SEQUENCE [LARGE SCALE GENOMIC DNA]</scope>
    <source>
        <strain evidence="1 2">OK807</strain>
    </source>
</reference>